<feature type="transmembrane region" description="Helical" evidence="1">
    <location>
        <begin position="21"/>
        <end position="42"/>
    </location>
</feature>
<accession>D9QHJ2</accession>
<dbReference type="KEGG" id="bsb:Bresu_1847"/>
<dbReference type="Proteomes" id="UP000002696">
    <property type="component" value="Chromosome"/>
</dbReference>
<name>D9QHJ2_BRESC</name>
<keyword evidence="1" id="KW-1133">Transmembrane helix</keyword>
<keyword evidence="1" id="KW-0812">Transmembrane</keyword>
<evidence type="ECO:0000313" key="2">
    <source>
        <dbReference type="EMBL" id="ADL01158.1"/>
    </source>
</evidence>
<dbReference type="HOGENOM" id="CLU_3180998_0_0_5"/>
<organism evidence="2 3">
    <name type="scientific">Brevundimonas subvibrioides (strain ATCC 15264 / DSM 4735 / LMG 14903 / NBRC 16000 / CB 81)</name>
    <name type="common">Caulobacter subvibrioides</name>
    <dbReference type="NCBI Taxonomy" id="633149"/>
    <lineage>
        <taxon>Bacteria</taxon>
        <taxon>Pseudomonadati</taxon>
        <taxon>Pseudomonadota</taxon>
        <taxon>Alphaproteobacteria</taxon>
        <taxon>Caulobacterales</taxon>
        <taxon>Caulobacteraceae</taxon>
        <taxon>Brevundimonas</taxon>
    </lineage>
</organism>
<dbReference type="EMBL" id="CP002102">
    <property type="protein sequence ID" value="ADL01158.1"/>
    <property type="molecule type" value="Genomic_DNA"/>
</dbReference>
<reference evidence="3" key="1">
    <citation type="journal article" date="2011" name="J. Bacteriol.">
        <title>Genome sequences of eight morphologically diverse alphaproteobacteria.</title>
        <authorList>
            <consortium name="US DOE Joint Genome Institute"/>
            <person name="Brown P.J."/>
            <person name="Kysela D.T."/>
            <person name="Buechlein A."/>
            <person name="Hemmerich C."/>
            <person name="Brun Y.V."/>
        </authorList>
    </citation>
    <scope>NUCLEOTIDE SEQUENCE [LARGE SCALE GENOMIC DNA]</scope>
    <source>
        <strain evidence="3">ATCC 15264 / DSM 4735 / LMG 14903 / NBRC 16000 / CB 81</strain>
    </source>
</reference>
<evidence type="ECO:0000256" key="1">
    <source>
        <dbReference type="SAM" id="Phobius"/>
    </source>
</evidence>
<dbReference type="STRING" id="633149.Bresu_1847"/>
<keyword evidence="1" id="KW-0472">Membrane</keyword>
<dbReference type="InParanoid" id="D9QHJ2"/>
<keyword evidence="3" id="KW-1185">Reference proteome</keyword>
<sequence>MPPRESDDPRERDLSRRSNNPSVSIWLILMAIGLLGAVVYVASAVL</sequence>
<gene>
    <name evidence="2" type="ordered locus">Bresu_1847</name>
</gene>
<protein>
    <submittedName>
        <fullName evidence="2">Uncharacterized protein</fullName>
    </submittedName>
</protein>
<proteinExistence type="predicted"/>
<dbReference type="AlphaFoldDB" id="D9QHJ2"/>
<evidence type="ECO:0000313" key="3">
    <source>
        <dbReference type="Proteomes" id="UP000002696"/>
    </source>
</evidence>